<organism evidence="10 11">
    <name type="scientific">Madurella mycetomatis</name>
    <dbReference type="NCBI Taxonomy" id="100816"/>
    <lineage>
        <taxon>Eukaryota</taxon>
        <taxon>Fungi</taxon>
        <taxon>Dikarya</taxon>
        <taxon>Ascomycota</taxon>
        <taxon>Pezizomycotina</taxon>
        <taxon>Sordariomycetes</taxon>
        <taxon>Sordariomycetidae</taxon>
        <taxon>Sordariales</taxon>
        <taxon>Sordariales incertae sedis</taxon>
        <taxon>Madurella</taxon>
    </lineage>
</organism>
<dbReference type="GO" id="GO:0019905">
    <property type="term" value="F:syntaxin binding"/>
    <property type="evidence" value="ECO:0007669"/>
    <property type="project" value="TreeGrafter"/>
</dbReference>
<dbReference type="Proteomes" id="UP000078237">
    <property type="component" value="Unassembled WGS sequence"/>
</dbReference>
<dbReference type="PANTHER" id="PTHR12965:SF0">
    <property type="entry name" value="VACUOLAR PROTEIN SORTING-ASSOCIATED PROTEIN 54"/>
    <property type="match status" value="1"/>
</dbReference>
<comment type="caution">
    <text evidence="10">The sequence shown here is derived from an EMBL/GenBank/DDBJ whole genome shotgun (WGS) entry which is preliminary data.</text>
</comment>
<comment type="subcellular location">
    <subcellularLocation>
        <location evidence="1">Golgi apparatus</location>
        <location evidence="1">trans-Golgi network</location>
    </subcellularLocation>
</comment>
<name>A0A175W5F7_9PEZI</name>
<dbReference type="Pfam" id="PF07928">
    <property type="entry name" value="Vps54"/>
    <property type="match status" value="1"/>
</dbReference>
<proteinExistence type="inferred from homology"/>
<dbReference type="GO" id="GO:0042147">
    <property type="term" value="P:retrograde transport, endosome to Golgi"/>
    <property type="evidence" value="ECO:0007669"/>
    <property type="project" value="InterPro"/>
</dbReference>
<evidence type="ECO:0000256" key="4">
    <source>
        <dbReference type="ARBA" id="ARBA00022927"/>
    </source>
</evidence>
<keyword evidence="6 7" id="KW-0175">Coiled coil</keyword>
<dbReference type="EMBL" id="LCTW02000101">
    <property type="protein sequence ID" value="KXX78988.1"/>
    <property type="molecule type" value="Genomic_DNA"/>
</dbReference>
<feature type="region of interest" description="Disordered" evidence="8">
    <location>
        <begin position="999"/>
        <end position="1027"/>
    </location>
</feature>
<evidence type="ECO:0000256" key="2">
    <source>
        <dbReference type="ARBA" id="ARBA00009150"/>
    </source>
</evidence>
<protein>
    <submittedName>
        <fullName evidence="10">Vacuolar protein sorting-associated protein 54</fullName>
    </submittedName>
</protein>
<feature type="compositionally biased region" description="Polar residues" evidence="8">
    <location>
        <begin position="504"/>
        <end position="515"/>
    </location>
</feature>
<evidence type="ECO:0000256" key="7">
    <source>
        <dbReference type="SAM" id="Coils"/>
    </source>
</evidence>
<evidence type="ECO:0000313" key="11">
    <source>
        <dbReference type="Proteomes" id="UP000078237"/>
    </source>
</evidence>
<feature type="region of interest" description="Disordered" evidence="8">
    <location>
        <begin position="493"/>
        <end position="515"/>
    </location>
</feature>
<feature type="compositionally biased region" description="Basic and acidic residues" evidence="8">
    <location>
        <begin position="1008"/>
        <end position="1027"/>
    </location>
</feature>
<dbReference type="GO" id="GO:0015031">
    <property type="term" value="P:protein transport"/>
    <property type="evidence" value="ECO:0007669"/>
    <property type="project" value="UniProtKB-KW"/>
</dbReference>
<accession>A0A175W5F7</accession>
<gene>
    <name evidence="10" type="ORF">MMYC01_206292</name>
</gene>
<evidence type="ECO:0000256" key="6">
    <source>
        <dbReference type="ARBA" id="ARBA00023054"/>
    </source>
</evidence>
<keyword evidence="5" id="KW-0333">Golgi apparatus</keyword>
<evidence type="ECO:0000256" key="3">
    <source>
        <dbReference type="ARBA" id="ARBA00022448"/>
    </source>
</evidence>
<dbReference type="InterPro" id="IPR039745">
    <property type="entry name" value="Vps54"/>
</dbReference>
<keyword evidence="3" id="KW-0813">Transport</keyword>
<feature type="coiled-coil region" evidence="7">
    <location>
        <begin position="263"/>
        <end position="290"/>
    </location>
</feature>
<dbReference type="GO" id="GO:0005829">
    <property type="term" value="C:cytosol"/>
    <property type="evidence" value="ECO:0007669"/>
    <property type="project" value="GOC"/>
</dbReference>
<evidence type="ECO:0000313" key="10">
    <source>
        <dbReference type="EMBL" id="KXX78988.1"/>
    </source>
</evidence>
<evidence type="ECO:0000256" key="8">
    <source>
        <dbReference type="SAM" id="MobiDB-lite"/>
    </source>
</evidence>
<sequence length="1027" mass="114127">MGQNGRLLEPFPRVSYGYANVMKAISTLLQPPIVRTGLQNGHTPTSITHKLPTARDIPPVTLTNITNVDTAEFKPYLVQLGAIYEQLRTLERGEDEVADILRKRSGIIDKFAVVLHDGSLLPGKRPSATRKSSVPSVSSSLPMEVGVPSLYRRWSSEFARRITQGSSPLTAVPAVYFDADFHLENPRTFDLVTERSEVVPPRPETLDEKKAIANTSSGPPRKALATNAVLQEKLSWYIDTVEMHLIASISSASTSFFAALGSLQVLHTEVADSVKRIKALRNELDVLDQEIAVSGLHIAQKRQQWENLQKFHDAILQLQHIVDNVAACESLIDDGNIDKASESIASLEKLICGEPGFSKPPCRVDGQIVQLRDLRDAVALQGVHDDLATLRLRIGKAYETQFLSLLLGDLRCHSEAVSKQEVLIRWTDAFTRPRGACTQEQPVVPSYLSSTDRLRSELLKTSTSLYRAKHLMVAAIAYREAALKEIRNHVRRPLPSANDEDNESMVSVSTMTGGTRPLQQKSSILARNLRALEPGDAEAMLTEIYVNVTETLRRLTTQVKLLLDITSSLDYDSSIAARQTQELYKAIDLPRLLGQAVDIAQDRIVKLLRVRSEQSTRLSRVWFLRYFSLNLGFVSECESISGQSGTALKTVVNGQIKDFIQQHGEVERQTLTQGMESDRWEARDFTEDDSAELNRILSCSTTDPTEQSDSLKIWIPYYDGHPESSEASDPQTSDGRKSKTRRSACIGKQVFVLPNSAILCMKGLSHFLQLISGMPSMAADISTSLVSYLRHFNACCTRLVLDAGARQSAGLKNITSKHLALASQALAFIATLTSHVREFVRRYAGRGATPLRVVEFDEVKRLYQEQESRMHDKLVDIISRLAQSHVKALKHIDWDNGQKDVHPYMATLVKDTTSLHRILTKTMPKETVAMVMVPVFLNYKAQFGQAFQEIGPVTESGRDSLLLDVEFFKSKLGMMEGYADTGEYLTAIVKARPLEPAALDASATDAETESKEARKNSNDEREGTSSQ</sequence>
<dbReference type="VEuPathDB" id="FungiDB:MMYC01_206292"/>
<dbReference type="AlphaFoldDB" id="A0A175W5F7"/>
<evidence type="ECO:0000259" key="9">
    <source>
        <dbReference type="Pfam" id="PF07928"/>
    </source>
</evidence>
<evidence type="ECO:0000256" key="5">
    <source>
        <dbReference type="ARBA" id="ARBA00023034"/>
    </source>
</evidence>
<dbReference type="InterPro" id="IPR012501">
    <property type="entry name" value="Vps54_C"/>
</dbReference>
<dbReference type="STRING" id="100816.A0A175W5F7"/>
<dbReference type="OrthoDB" id="10259024at2759"/>
<feature type="domain" description="Vacuolar protein sorting-associated protein 54 C-terminal" evidence="9">
    <location>
        <begin position="749"/>
        <end position="879"/>
    </location>
</feature>
<reference evidence="10 11" key="1">
    <citation type="journal article" date="2016" name="Genome Announc.">
        <title>Genome Sequence of Madurella mycetomatis mm55, Isolated from a Human Mycetoma Case in Sudan.</title>
        <authorList>
            <person name="Smit S."/>
            <person name="Derks M.F."/>
            <person name="Bervoets S."/>
            <person name="Fahal A."/>
            <person name="van Leeuwen W."/>
            <person name="van Belkum A."/>
            <person name="van de Sande W.W."/>
        </authorList>
    </citation>
    <scope>NUCLEOTIDE SEQUENCE [LARGE SCALE GENOMIC DNA]</scope>
    <source>
        <strain evidence="11">mm55</strain>
    </source>
</reference>
<comment type="similarity">
    <text evidence="2">Belongs to the VPS54 family.</text>
</comment>
<dbReference type="GO" id="GO:0006896">
    <property type="term" value="P:Golgi to vacuole transport"/>
    <property type="evidence" value="ECO:0007669"/>
    <property type="project" value="TreeGrafter"/>
</dbReference>
<dbReference type="PANTHER" id="PTHR12965">
    <property type="entry name" value="VACUOLAR PROTEIN SORTING 54"/>
    <property type="match status" value="1"/>
</dbReference>
<keyword evidence="4" id="KW-0653">Protein transport</keyword>
<dbReference type="GO" id="GO:0000938">
    <property type="term" value="C:GARP complex"/>
    <property type="evidence" value="ECO:0007669"/>
    <property type="project" value="InterPro"/>
</dbReference>
<evidence type="ECO:0000256" key="1">
    <source>
        <dbReference type="ARBA" id="ARBA00004601"/>
    </source>
</evidence>
<keyword evidence="11" id="KW-1185">Reference proteome</keyword>